<gene>
    <name evidence="1" type="ORF">SAMN05660477_00041</name>
</gene>
<reference evidence="1 2" key="1">
    <citation type="submission" date="2017-02" db="EMBL/GenBank/DDBJ databases">
        <authorList>
            <person name="Peterson S.W."/>
        </authorList>
    </citation>
    <scope>NUCLEOTIDE SEQUENCE [LARGE SCALE GENOMIC DNA]</scope>
    <source>
        <strain evidence="1 2">DSM 22323</strain>
    </source>
</reference>
<dbReference type="SUPFAM" id="SSF158446">
    <property type="entry name" value="IVS-encoded protein-like"/>
    <property type="match status" value="1"/>
</dbReference>
<dbReference type="CDD" id="cd16377">
    <property type="entry name" value="23S_rRNA_IVP_like"/>
    <property type="match status" value="1"/>
</dbReference>
<dbReference type="PANTHER" id="PTHR38471">
    <property type="entry name" value="FOUR HELIX BUNDLE PROTEIN"/>
    <property type="match status" value="1"/>
</dbReference>
<evidence type="ECO:0000313" key="1">
    <source>
        <dbReference type="EMBL" id="SKB58311.1"/>
    </source>
</evidence>
<organism evidence="1 2">
    <name type="scientific">Soonwooa buanensis</name>
    <dbReference type="NCBI Taxonomy" id="619805"/>
    <lineage>
        <taxon>Bacteria</taxon>
        <taxon>Pseudomonadati</taxon>
        <taxon>Bacteroidota</taxon>
        <taxon>Flavobacteriia</taxon>
        <taxon>Flavobacteriales</taxon>
        <taxon>Weeksellaceae</taxon>
        <taxon>Chryseobacterium group</taxon>
        <taxon>Soonwooa</taxon>
    </lineage>
</organism>
<proteinExistence type="predicted"/>
<dbReference type="Pfam" id="PF05635">
    <property type="entry name" value="23S_rRNA_IVP"/>
    <property type="match status" value="1"/>
</dbReference>
<dbReference type="InterPro" id="IPR012657">
    <property type="entry name" value="23S_rRNA-intervening_sequence"/>
</dbReference>
<dbReference type="PANTHER" id="PTHR38471:SF2">
    <property type="entry name" value="FOUR HELIX BUNDLE PROTEIN"/>
    <property type="match status" value="1"/>
</dbReference>
<dbReference type="Proteomes" id="UP000191112">
    <property type="component" value="Unassembled WGS sequence"/>
</dbReference>
<dbReference type="Gene3D" id="1.20.1440.60">
    <property type="entry name" value="23S rRNA-intervening sequence"/>
    <property type="match status" value="1"/>
</dbReference>
<sequence>MTLVKEIYLITEELPSQEKFGLISQLRRYAISIPSNIAEGAGRNNPKEFYQFLGIASGSTYELETQLILLIELQFIEEQKITPLLNDLTEIQKMIYKFKTNLING</sequence>
<evidence type="ECO:0000313" key="2">
    <source>
        <dbReference type="Proteomes" id="UP000191112"/>
    </source>
</evidence>
<accession>A0A1T5CG47</accession>
<name>A0A1T5CG47_9FLAO</name>
<dbReference type="InterPro" id="IPR036583">
    <property type="entry name" value="23S_rRNA_IVS_sf"/>
</dbReference>
<keyword evidence="2" id="KW-1185">Reference proteome</keyword>
<protein>
    <submittedName>
        <fullName evidence="1">Four helix bundle protein</fullName>
    </submittedName>
</protein>
<dbReference type="STRING" id="619805.SAMN05660477_00041"/>
<dbReference type="NCBIfam" id="TIGR02436">
    <property type="entry name" value="four helix bundle protein"/>
    <property type="match status" value="1"/>
</dbReference>
<dbReference type="EMBL" id="FUYZ01000001">
    <property type="protein sequence ID" value="SKB58311.1"/>
    <property type="molecule type" value="Genomic_DNA"/>
</dbReference>
<dbReference type="AlphaFoldDB" id="A0A1T5CG47"/>